<organism evidence="5">
    <name type="scientific">Culicoides sonorensis</name>
    <name type="common">Biting midge</name>
    <dbReference type="NCBI Taxonomy" id="179676"/>
    <lineage>
        <taxon>Eukaryota</taxon>
        <taxon>Metazoa</taxon>
        <taxon>Ecdysozoa</taxon>
        <taxon>Arthropoda</taxon>
        <taxon>Hexapoda</taxon>
        <taxon>Insecta</taxon>
        <taxon>Pterygota</taxon>
        <taxon>Neoptera</taxon>
        <taxon>Endopterygota</taxon>
        <taxon>Diptera</taxon>
        <taxon>Nematocera</taxon>
        <taxon>Chironomoidea</taxon>
        <taxon>Ceratopogonidae</taxon>
        <taxon>Ceratopogoninae</taxon>
        <taxon>Culicoides</taxon>
        <taxon>Monoculicoides</taxon>
    </lineage>
</organism>
<feature type="chain" id="PRO_5016196067" evidence="3">
    <location>
        <begin position="21"/>
        <end position="195"/>
    </location>
</feature>
<dbReference type="GO" id="GO:0031409">
    <property type="term" value="F:pigment binding"/>
    <property type="evidence" value="ECO:0007669"/>
    <property type="project" value="InterPro"/>
</dbReference>
<keyword evidence="3" id="KW-0732">Signal</keyword>
<evidence type="ECO:0000256" key="2">
    <source>
        <dbReference type="ARBA" id="ARBA00023157"/>
    </source>
</evidence>
<proteinExistence type="inferred from homology"/>
<dbReference type="GO" id="GO:0000302">
    <property type="term" value="P:response to reactive oxygen species"/>
    <property type="evidence" value="ECO:0007669"/>
    <property type="project" value="TreeGrafter"/>
</dbReference>
<evidence type="ECO:0000259" key="4">
    <source>
        <dbReference type="Pfam" id="PF08212"/>
    </source>
</evidence>
<accession>A0A336MCL0</accession>
<feature type="domain" description="Lipocalin/cytosolic fatty-acid binding" evidence="4">
    <location>
        <begin position="39"/>
        <end position="162"/>
    </location>
</feature>
<dbReference type="InterPro" id="IPR000566">
    <property type="entry name" value="Lipocln_cytosolic_FA-bd_dom"/>
</dbReference>
<dbReference type="AlphaFoldDB" id="A0A336MCL0"/>
<evidence type="ECO:0000256" key="1">
    <source>
        <dbReference type="ARBA" id="ARBA00006889"/>
    </source>
</evidence>
<dbReference type="InterPro" id="IPR012674">
    <property type="entry name" value="Calycin"/>
</dbReference>
<dbReference type="Gene3D" id="2.40.128.20">
    <property type="match status" value="1"/>
</dbReference>
<evidence type="ECO:0000313" key="5">
    <source>
        <dbReference type="EMBL" id="SSX23758.1"/>
    </source>
</evidence>
<name>A0A336MCL0_CULSO</name>
<dbReference type="PANTHER" id="PTHR10612">
    <property type="entry name" value="APOLIPOPROTEIN D"/>
    <property type="match status" value="1"/>
</dbReference>
<reference evidence="5" key="1">
    <citation type="submission" date="2018-07" db="EMBL/GenBank/DDBJ databases">
        <authorList>
            <person name="Quirk P.G."/>
            <person name="Krulwich T.A."/>
        </authorList>
    </citation>
    <scope>NUCLEOTIDE SEQUENCE</scope>
</reference>
<dbReference type="GO" id="GO:0006629">
    <property type="term" value="P:lipid metabolic process"/>
    <property type="evidence" value="ECO:0007669"/>
    <property type="project" value="TreeGrafter"/>
</dbReference>
<feature type="signal peptide" evidence="3">
    <location>
        <begin position="1"/>
        <end position="20"/>
    </location>
</feature>
<dbReference type="InterPro" id="IPR003057">
    <property type="entry name" value="Invtbrt_color"/>
</dbReference>
<gene>
    <name evidence="5" type="primary">CSON009566</name>
</gene>
<sequence length="195" mass="21934">MKSLIAIISILLIFGSLTISGLLVEGPCRYNEITPLKSLDLAAYMGTWYELERYELDLRQNSDCIKLEMTSSGGQEFDSAESGFNYFEGKNYAIQAKGVVPQAGDAKIAYSYEGQPAPEGTNYWVLDTDYKNFAIIWGCQEVAGGNSTEYYATLSREKRLTTDRTIRERIMKVIDTAEIDVRFIRITVQESDVCP</sequence>
<dbReference type="PANTHER" id="PTHR10612:SF62">
    <property type="entry name" value="LIPOCALIN_CYTOSOLIC FATTY-ACID BINDING DOMAIN-CONTAINING PROTEIN"/>
    <property type="match status" value="1"/>
</dbReference>
<dbReference type="PRINTS" id="PR01273">
    <property type="entry name" value="INVTBRTCOLOR"/>
</dbReference>
<dbReference type="SUPFAM" id="SSF50814">
    <property type="entry name" value="Lipocalins"/>
    <property type="match status" value="1"/>
</dbReference>
<evidence type="ECO:0000256" key="3">
    <source>
        <dbReference type="PIRNR" id="PIRNR036893"/>
    </source>
</evidence>
<dbReference type="InterPro" id="IPR022271">
    <property type="entry name" value="Lipocalin_ApoD"/>
</dbReference>
<comment type="similarity">
    <text evidence="1 3">Belongs to the calycin superfamily. Lipocalin family.</text>
</comment>
<dbReference type="GO" id="GO:0005737">
    <property type="term" value="C:cytoplasm"/>
    <property type="evidence" value="ECO:0007669"/>
    <property type="project" value="TreeGrafter"/>
</dbReference>
<dbReference type="PIRSF" id="PIRSF036893">
    <property type="entry name" value="Lipocalin_ApoD"/>
    <property type="match status" value="1"/>
</dbReference>
<dbReference type="Pfam" id="PF08212">
    <property type="entry name" value="Lipocalin_2"/>
    <property type="match status" value="1"/>
</dbReference>
<protein>
    <submittedName>
        <fullName evidence="5">CSON009566 protein</fullName>
    </submittedName>
</protein>
<keyword evidence="2" id="KW-1015">Disulfide bond</keyword>
<dbReference type="EMBL" id="UFQT01000380">
    <property type="protein sequence ID" value="SSX23758.1"/>
    <property type="molecule type" value="Genomic_DNA"/>
</dbReference>
<dbReference type="VEuPathDB" id="VectorBase:CSON009566"/>